<comment type="caution">
    <text evidence="2">The sequence shown here is derived from an EMBL/GenBank/DDBJ whole genome shotgun (WGS) entry which is preliminary data.</text>
</comment>
<feature type="transmembrane region" description="Helical" evidence="1">
    <location>
        <begin position="60"/>
        <end position="83"/>
    </location>
</feature>
<dbReference type="EMBL" id="BARS01027309">
    <property type="protein sequence ID" value="GAG10494.1"/>
    <property type="molecule type" value="Genomic_DNA"/>
</dbReference>
<reference evidence="2" key="1">
    <citation type="journal article" date="2014" name="Front. Microbiol.">
        <title>High frequency of phylogenetically diverse reductive dehalogenase-homologous genes in deep subseafloor sedimentary metagenomes.</title>
        <authorList>
            <person name="Kawai M."/>
            <person name="Futagami T."/>
            <person name="Toyoda A."/>
            <person name="Takaki Y."/>
            <person name="Nishi S."/>
            <person name="Hori S."/>
            <person name="Arai W."/>
            <person name="Tsubouchi T."/>
            <person name="Morono Y."/>
            <person name="Uchiyama I."/>
            <person name="Ito T."/>
            <person name="Fujiyama A."/>
            <person name="Inagaki F."/>
            <person name="Takami H."/>
        </authorList>
    </citation>
    <scope>NUCLEOTIDE SEQUENCE</scope>
    <source>
        <strain evidence="2">Expedition CK06-06</strain>
    </source>
</reference>
<gene>
    <name evidence="2" type="ORF">S01H1_42909</name>
</gene>
<organism evidence="2">
    <name type="scientific">marine sediment metagenome</name>
    <dbReference type="NCBI Taxonomy" id="412755"/>
    <lineage>
        <taxon>unclassified sequences</taxon>
        <taxon>metagenomes</taxon>
        <taxon>ecological metagenomes</taxon>
    </lineage>
</organism>
<keyword evidence="1" id="KW-0472">Membrane</keyword>
<keyword evidence="1" id="KW-0812">Transmembrane</keyword>
<protein>
    <submittedName>
        <fullName evidence="2">Uncharacterized protein</fullName>
    </submittedName>
</protein>
<keyword evidence="1" id="KW-1133">Transmembrane helix</keyword>
<dbReference type="AlphaFoldDB" id="X0UXE2"/>
<accession>X0UXE2</accession>
<evidence type="ECO:0000313" key="2">
    <source>
        <dbReference type="EMBL" id="GAG10494.1"/>
    </source>
</evidence>
<evidence type="ECO:0000256" key="1">
    <source>
        <dbReference type="SAM" id="Phobius"/>
    </source>
</evidence>
<sequence length="106" mass="11547">MPVSADKLNKNKDKFDKTLRQALQLSSGPSPADFTERILRQIRQAEERRILARVVLQERLALAGCIVLGTLVIVMAAVLPGVAGSFTERIEVFISKIGQATETLGA</sequence>
<proteinExistence type="predicted"/>
<feature type="non-terminal residue" evidence="2">
    <location>
        <position position="106"/>
    </location>
</feature>
<name>X0UXE2_9ZZZZ</name>